<evidence type="ECO:0000313" key="2">
    <source>
        <dbReference type="EMBL" id="KFD73330.1"/>
    </source>
</evidence>
<reference evidence="2 3" key="1">
    <citation type="journal article" date="2014" name="Nat. Genet.">
        <title>Genome and transcriptome of the porcine whipworm Trichuris suis.</title>
        <authorList>
            <person name="Jex A.R."/>
            <person name="Nejsum P."/>
            <person name="Schwarz E.M."/>
            <person name="Hu L."/>
            <person name="Young N.D."/>
            <person name="Hall R.S."/>
            <person name="Korhonen P.K."/>
            <person name="Liao S."/>
            <person name="Thamsborg S."/>
            <person name="Xia J."/>
            <person name="Xu P."/>
            <person name="Wang S."/>
            <person name="Scheerlinck J.P."/>
            <person name="Hofmann A."/>
            <person name="Sternberg P.W."/>
            <person name="Wang J."/>
            <person name="Gasser R.B."/>
        </authorList>
    </citation>
    <scope>NUCLEOTIDE SEQUENCE [LARGE SCALE GENOMIC DNA]</scope>
    <source>
        <strain evidence="2">DCEP-RM93F</strain>
        <strain evidence="1">DCEP-RM93M</strain>
    </source>
</reference>
<organism evidence="2">
    <name type="scientific">Trichuris suis</name>
    <name type="common">pig whipworm</name>
    <dbReference type="NCBI Taxonomy" id="68888"/>
    <lineage>
        <taxon>Eukaryota</taxon>
        <taxon>Metazoa</taxon>
        <taxon>Ecdysozoa</taxon>
        <taxon>Nematoda</taxon>
        <taxon>Enoplea</taxon>
        <taxon>Dorylaimia</taxon>
        <taxon>Trichinellida</taxon>
        <taxon>Trichuridae</taxon>
        <taxon>Trichuris</taxon>
    </lineage>
</organism>
<evidence type="ECO:0000313" key="3">
    <source>
        <dbReference type="Proteomes" id="UP000030764"/>
    </source>
</evidence>
<name>A0A085NV34_9BILA</name>
<dbReference type="Proteomes" id="UP000030758">
    <property type="component" value="Unassembled WGS sequence"/>
</dbReference>
<evidence type="ECO:0000313" key="1">
    <source>
        <dbReference type="EMBL" id="KFD54466.1"/>
    </source>
</evidence>
<sequence length="93" mass="10670">MAVQWFIRLPATLFSVKLGRTAYCNSIRQASYSMEVKKEHFYALPTLRVDQSLSSWHLPSVGFVSTFARPKMQRISPWTTEQYLDVPSGKGKD</sequence>
<dbReference type="EMBL" id="KL367474">
    <property type="protein sequence ID" value="KFD73330.1"/>
    <property type="molecule type" value="Genomic_DNA"/>
</dbReference>
<dbReference type="AlphaFoldDB" id="A0A085NV34"/>
<keyword evidence="3" id="KW-1185">Reference proteome</keyword>
<dbReference type="EMBL" id="KL363207">
    <property type="protein sequence ID" value="KFD54466.1"/>
    <property type="molecule type" value="Genomic_DNA"/>
</dbReference>
<proteinExistence type="predicted"/>
<gene>
    <name evidence="1" type="ORF">M513_04613</name>
    <name evidence="2" type="ORF">M514_04613</name>
</gene>
<accession>A0A085NV34</accession>
<protein>
    <submittedName>
        <fullName evidence="2">Uncharacterized protein</fullName>
    </submittedName>
</protein>
<dbReference type="Proteomes" id="UP000030764">
    <property type="component" value="Unassembled WGS sequence"/>
</dbReference>